<organism evidence="1">
    <name type="scientific">Alexandrium andersonii</name>
    <dbReference type="NCBI Taxonomy" id="327968"/>
    <lineage>
        <taxon>Eukaryota</taxon>
        <taxon>Sar</taxon>
        <taxon>Alveolata</taxon>
        <taxon>Dinophyceae</taxon>
        <taxon>Gonyaulacales</taxon>
        <taxon>Pyrocystaceae</taxon>
        <taxon>Alexandrium</taxon>
    </lineage>
</organism>
<sequence length="107" mass="11679">MTRSMTICFSPLGLPHLPALLRLLVGCRVVLPILLLSCFINCPQLLPYVSDEALARCHGDVPHDRVARVDRFQTPARPCRQLPLAVHPAGSNREARKVCGSTAAKLA</sequence>
<gene>
    <name evidence="1" type="ORF">AAND1436_LOCUS14791</name>
</gene>
<reference evidence="1" key="1">
    <citation type="submission" date="2021-01" db="EMBL/GenBank/DDBJ databases">
        <authorList>
            <person name="Corre E."/>
            <person name="Pelletier E."/>
            <person name="Niang G."/>
            <person name="Scheremetjew M."/>
            <person name="Finn R."/>
            <person name="Kale V."/>
            <person name="Holt S."/>
            <person name="Cochrane G."/>
            <person name="Meng A."/>
            <person name="Brown T."/>
            <person name="Cohen L."/>
        </authorList>
    </citation>
    <scope>NUCLEOTIDE SEQUENCE</scope>
    <source>
        <strain evidence="1">CCMP2222</strain>
    </source>
</reference>
<proteinExistence type="predicted"/>
<dbReference type="EMBL" id="HBGQ01029974">
    <property type="protein sequence ID" value="CAD9412505.1"/>
    <property type="molecule type" value="Transcribed_RNA"/>
</dbReference>
<dbReference type="AlphaFoldDB" id="A0A7S2C1H6"/>
<accession>A0A7S2C1H6</accession>
<name>A0A7S2C1H6_9DINO</name>
<evidence type="ECO:0000313" key="1">
    <source>
        <dbReference type="EMBL" id="CAD9412505.1"/>
    </source>
</evidence>
<protein>
    <submittedName>
        <fullName evidence="1">Uncharacterized protein</fullName>
    </submittedName>
</protein>